<organism evidence="2 3">
    <name type="scientific">Neogobius melanostomus</name>
    <name type="common">round goby</name>
    <dbReference type="NCBI Taxonomy" id="47308"/>
    <lineage>
        <taxon>Eukaryota</taxon>
        <taxon>Metazoa</taxon>
        <taxon>Chordata</taxon>
        <taxon>Craniata</taxon>
        <taxon>Vertebrata</taxon>
        <taxon>Euteleostomi</taxon>
        <taxon>Actinopterygii</taxon>
        <taxon>Neopterygii</taxon>
        <taxon>Teleostei</taxon>
        <taxon>Neoteleostei</taxon>
        <taxon>Acanthomorphata</taxon>
        <taxon>Gobiaria</taxon>
        <taxon>Gobiiformes</taxon>
        <taxon>Gobioidei</taxon>
        <taxon>Gobiidae</taxon>
        <taxon>Benthophilinae</taxon>
        <taxon>Neogobiini</taxon>
        <taxon>Neogobius</taxon>
    </lineage>
</organism>
<name>A0A8C6WGG1_9GOBI</name>
<accession>A0A8C6WGG1</accession>
<keyword evidence="1" id="KW-0472">Membrane</keyword>
<sequence>MTDINYFDIVGQDLEPSTTYVVSVKTNTSSGVLSESSNVMAFTTGKLTTASSSNVWLIAMILCLSVAAIAISALAFASFINVKGKLWDKAAKDKKPKLLDIKPNENVILKPESLKVHSLSVEPLVTKDSLTLSKESLSDGSGRSGHTSGISMASSSLAYAETQPVDTEACVLAALQDVFPFFRFKKTSSPIVFDNKSYISNSPNDDVHMQKTFDSGYHSSYGPTLHDFIIPPHVSANMEMDMSYQPCAQSGEASSPSQNLLPVVYGYQGFEKLVKQSNNMSSTENAEECPSLIPGLTNDTKTAEVDPSHCVIVPHVSNEIIVEDGYHCV</sequence>
<feature type="transmembrane region" description="Helical" evidence="1">
    <location>
        <begin position="55"/>
        <end position="82"/>
    </location>
</feature>
<dbReference type="Ensembl" id="ENSNMLT00000006365.1">
    <property type="protein sequence ID" value="ENSNMLP00000005534.1"/>
    <property type="gene ID" value="ENSNMLG00000004075.1"/>
</dbReference>
<reference evidence="2" key="1">
    <citation type="submission" date="2025-08" db="UniProtKB">
        <authorList>
            <consortium name="Ensembl"/>
        </authorList>
    </citation>
    <scope>IDENTIFICATION</scope>
</reference>
<dbReference type="AlphaFoldDB" id="A0A8C6WGG1"/>
<protein>
    <submittedName>
        <fullName evidence="2">Uncharacterized protein</fullName>
    </submittedName>
</protein>
<proteinExistence type="predicted"/>
<dbReference type="Proteomes" id="UP000694523">
    <property type="component" value="Unplaced"/>
</dbReference>
<keyword evidence="3" id="KW-1185">Reference proteome</keyword>
<keyword evidence="1" id="KW-1133">Transmembrane helix</keyword>
<reference evidence="2" key="2">
    <citation type="submission" date="2025-09" db="UniProtKB">
        <authorList>
            <consortium name="Ensembl"/>
        </authorList>
    </citation>
    <scope>IDENTIFICATION</scope>
</reference>
<evidence type="ECO:0000313" key="3">
    <source>
        <dbReference type="Proteomes" id="UP000694523"/>
    </source>
</evidence>
<evidence type="ECO:0000313" key="2">
    <source>
        <dbReference type="Ensembl" id="ENSNMLP00000005534.1"/>
    </source>
</evidence>
<evidence type="ECO:0000256" key="1">
    <source>
        <dbReference type="SAM" id="Phobius"/>
    </source>
</evidence>
<keyword evidence="1" id="KW-0812">Transmembrane</keyword>